<dbReference type="CDD" id="cd16432">
    <property type="entry name" value="CheB_Rec"/>
    <property type="match status" value="1"/>
</dbReference>
<dbReference type="InterPro" id="IPR011006">
    <property type="entry name" value="CheY-like_superfamily"/>
</dbReference>
<dbReference type="GO" id="GO:0006935">
    <property type="term" value="P:chemotaxis"/>
    <property type="evidence" value="ECO:0007669"/>
    <property type="project" value="UniProtKB-UniRule"/>
</dbReference>
<comment type="domain">
    <text evidence="3">Contains a C-terminal catalytic domain, and an N-terminal region which modulates catalytic activity.</text>
</comment>
<dbReference type="HAMAP" id="MF_00099">
    <property type="entry name" value="CheB_chemtxs"/>
    <property type="match status" value="1"/>
</dbReference>
<name>A0A518CNX1_9PLAN</name>
<feature type="active site" evidence="3 4">
    <location>
        <position position="174"/>
    </location>
</feature>
<comment type="PTM">
    <text evidence="3">Phosphorylated by CheA. Phosphorylation of the N-terminal regulatory domain activates the methylesterase activity.</text>
</comment>
<gene>
    <name evidence="3 8" type="primary">cheB</name>
    <name evidence="8" type="ORF">Pla110_26620</name>
</gene>
<dbReference type="Proteomes" id="UP000317178">
    <property type="component" value="Chromosome"/>
</dbReference>
<proteinExistence type="inferred from homology"/>
<evidence type="ECO:0000313" key="8">
    <source>
        <dbReference type="EMBL" id="QDU80926.1"/>
    </source>
</evidence>
<dbReference type="EMBL" id="CP036281">
    <property type="protein sequence ID" value="QDU80926.1"/>
    <property type="molecule type" value="Genomic_DNA"/>
</dbReference>
<dbReference type="Gene3D" id="3.40.50.2300">
    <property type="match status" value="1"/>
</dbReference>
<dbReference type="EC" id="3.1.1.61" evidence="3"/>
<dbReference type="EC" id="3.5.1.44" evidence="3"/>
<keyword evidence="1 3" id="KW-0378">Hydrolase</keyword>
<comment type="catalytic activity">
    <reaction evidence="3">
        <text>L-glutaminyl-[protein] + H2O = L-glutamyl-[protein] + NH4(+)</text>
        <dbReference type="Rhea" id="RHEA:16441"/>
        <dbReference type="Rhea" id="RHEA-COMP:10207"/>
        <dbReference type="Rhea" id="RHEA-COMP:10208"/>
        <dbReference type="ChEBI" id="CHEBI:15377"/>
        <dbReference type="ChEBI" id="CHEBI:28938"/>
        <dbReference type="ChEBI" id="CHEBI:29973"/>
        <dbReference type="ChEBI" id="CHEBI:30011"/>
        <dbReference type="EC" id="3.5.1.44"/>
    </reaction>
</comment>
<dbReference type="GO" id="GO:0005737">
    <property type="term" value="C:cytoplasm"/>
    <property type="evidence" value="ECO:0007669"/>
    <property type="project" value="UniProtKB-SubCell"/>
</dbReference>
<evidence type="ECO:0000256" key="3">
    <source>
        <dbReference type="HAMAP-Rule" id="MF_00099"/>
    </source>
</evidence>
<dbReference type="GO" id="GO:0008984">
    <property type="term" value="F:protein-glutamate methylesterase activity"/>
    <property type="evidence" value="ECO:0007669"/>
    <property type="project" value="UniProtKB-UniRule"/>
</dbReference>
<dbReference type="PROSITE" id="PS50122">
    <property type="entry name" value="CHEB"/>
    <property type="match status" value="1"/>
</dbReference>
<sequence>MIQSNIRVLIVDDSAVIRGLLARALQTDSGIEVTGTSMHGEAALSFLKRNEVDVVLLDVEMPVMDGLTTLQEIQKQYPDVHVIMVSSYTMAGAEDTVSALSMGAAGCVAKPISNSPSESIRQLSTELLPMVKSLGQSRLRKSTTPVSVRRDTIVQNNSNAGPMVTPQLVVIGTSTGGPQALRTVLTGLPKDFPLPILIVQHMPPMFTPMLAKHIAQDTGRPAKEAEHNEPIQRGVTYVAPGDFHMEVNKLGDRMVLQLNQKEPEHYCRPSVNPLFRTAASWYRNKVLGVMLTGMGEDGIEGTRTLVENGGYMMAQNEATCVVYGMPRAVVDAGLAKQILPIDSVADEIAKHCAVAVKV</sequence>
<dbReference type="Pfam" id="PF00072">
    <property type="entry name" value="Response_reg"/>
    <property type="match status" value="1"/>
</dbReference>
<dbReference type="KEGG" id="plon:Pla110_26620"/>
<organism evidence="8 9">
    <name type="scientific">Polystyrenella longa</name>
    <dbReference type="NCBI Taxonomy" id="2528007"/>
    <lineage>
        <taxon>Bacteria</taxon>
        <taxon>Pseudomonadati</taxon>
        <taxon>Planctomycetota</taxon>
        <taxon>Planctomycetia</taxon>
        <taxon>Planctomycetales</taxon>
        <taxon>Planctomycetaceae</taxon>
        <taxon>Polystyrenella</taxon>
    </lineage>
</organism>
<dbReference type="NCBIfam" id="NF001965">
    <property type="entry name" value="PRK00742.1"/>
    <property type="match status" value="1"/>
</dbReference>
<dbReference type="InterPro" id="IPR008248">
    <property type="entry name" value="CheB-like"/>
</dbReference>
<dbReference type="GO" id="GO:0050568">
    <property type="term" value="F:protein-glutamine glutaminase activity"/>
    <property type="evidence" value="ECO:0007669"/>
    <property type="project" value="UniProtKB-UniRule"/>
</dbReference>
<comment type="catalytic activity">
    <reaction evidence="2 3">
        <text>[protein]-L-glutamate 5-O-methyl ester + H2O = L-glutamyl-[protein] + methanol + H(+)</text>
        <dbReference type="Rhea" id="RHEA:23236"/>
        <dbReference type="Rhea" id="RHEA-COMP:10208"/>
        <dbReference type="Rhea" id="RHEA-COMP:10311"/>
        <dbReference type="ChEBI" id="CHEBI:15377"/>
        <dbReference type="ChEBI" id="CHEBI:15378"/>
        <dbReference type="ChEBI" id="CHEBI:17790"/>
        <dbReference type="ChEBI" id="CHEBI:29973"/>
        <dbReference type="ChEBI" id="CHEBI:82795"/>
        <dbReference type="EC" id="3.1.1.61"/>
    </reaction>
</comment>
<dbReference type="InterPro" id="IPR000673">
    <property type="entry name" value="Sig_transdc_resp-reg_Me-estase"/>
</dbReference>
<dbReference type="GO" id="GO:0000156">
    <property type="term" value="F:phosphorelay response regulator activity"/>
    <property type="evidence" value="ECO:0007669"/>
    <property type="project" value="InterPro"/>
</dbReference>
<evidence type="ECO:0000256" key="2">
    <source>
        <dbReference type="ARBA" id="ARBA00048267"/>
    </source>
</evidence>
<dbReference type="PROSITE" id="PS50110">
    <property type="entry name" value="RESPONSE_REGULATORY"/>
    <property type="match status" value="1"/>
</dbReference>
<protein>
    <recommendedName>
        <fullName evidence="3">Protein-glutamate methylesterase/protein-glutamine glutaminase</fullName>
        <ecNumber evidence="3">3.1.1.61</ecNumber>
        <ecNumber evidence="3">3.5.1.44</ecNumber>
    </recommendedName>
</protein>
<feature type="active site" evidence="3 4">
    <location>
        <position position="297"/>
    </location>
</feature>
<dbReference type="OrthoDB" id="9793421at2"/>
<dbReference type="AlphaFoldDB" id="A0A518CNX1"/>
<dbReference type="PIRSF" id="PIRSF000876">
    <property type="entry name" value="RR_chemtxs_CheB"/>
    <property type="match status" value="1"/>
</dbReference>
<feature type="active site" evidence="3 4">
    <location>
        <position position="201"/>
    </location>
</feature>
<evidence type="ECO:0000313" key="9">
    <source>
        <dbReference type="Proteomes" id="UP000317178"/>
    </source>
</evidence>
<comment type="function">
    <text evidence="3">Involved in chemotaxis. Part of a chemotaxis signal transduction system that modulates chemotaxis in response to various stimuli. Catalyzes the demethylation of specific methylglutamate residues introduced into the chemoreceptors (methyl-accepting chemotaxis proteins or MCP) by CheR. Also mediates the irreversible deamidation of specific glutamine residues to glutamic acid.</text>
</comment>
<keyword evidence="3" id="KW-0963">Cytoplasm</keyword>
<reference evidence="8 9" key="1">
    <citation type="submission" date="2019-02" db="EMBL/GenBank/DDBJ databases">
        <title>Deep-cultivation of Planctomycetes and their phenomic and genomic characterization uncovers novel biology.</title>
        <authorList>
            <person name="Wiegand S."/>
            <person name="Jogler M."/>
            <person name="Boedeker C."/>
            <person name="Pinto D."/>
            <person name="Vollmers J."/>
            <person name="Rivas-Marin E."/>
            <person name="Kohn T."/>
            <person name="Peeters S.H."/>
            <person name="Heuer A."/>
            <person name="Rast P."/>
            <person name="Oberbeckmann S."/>
            <person name="Bunk B."/>
            <person name="Jeske O."/>
            <person name="Meyerdierks A."/>
            <person name="Storesund J.E."/>
            <person name="Kallscheuer N."/>
            <person name="Luecker S."/>
            <person name="Lage O.M."/>
            <person name="Pohl T."/>
            <person name="Merkel B.J."/>
            <person name="Hornburger P."/>
            <person name="Mueller R.-W."/>
            <person name="Bruemmer F."/>
            <person name="Labrenz M."/>
            <person name="Spormann A.M."/>
            <person name="Op den Camp H."/>
            <person name="Overmann J."/>
            <person name="Amann R."/>
            <person name="Jetten M.S.M."/>
            <person name="Mascher T."/>
            <person name="Medema M.H."/>
            <person name="Devos D.P."/>
            <person name="Kaster A.-K."/>
            <person name="Ovreas L."/>
            <person name="Rohde M."/>
            <person name="Galperin M.Y."/>
            <person name="Jogler C."/>
        </authorList>
    </citation>
    <scope>NUCLEOTIDE SEQUENCE [LARGE SCALE GENOMIC DNA]</scope>
    <source>
        <strain evidence="8 9">Pla110</strain>
    </source>
</reference>
<dbReference type="SUPFAM" id="SSF52172">
    <property type="entry name" value="CheY-like"/>
    <property type="match status" value="1"/>
</dbReference>
<comment type="similarity">
    <text evidence="3">Belongs to the CheB family.</text>
</comment>
<evidence type="ECO:0000259" key="6">
    <source>
        <dbReference type="PROSITE" id="PS50110"/>
    </source>
</evidence>
<evidence type="ECO:0000256" key="4">
    <source>
        <dbReference type="PROSITE-ProRule" id="PRU00050"/>
    </source>
</evidence>
<dbReference type="Pfam" id="PF01339">
    <property type="entry name" value="CheB_methylest"/>
    <property type="match status" value="1"/>
</dbReference>
<dbReference type="PANTHER" id="PTHR42872:SF3">
    <property type="entry name" value="PROTEIN-GLUTAMATE METHYLESTERASE_PROTEIN-GLUTAMINE GLUTAMINASE 1"/>
    <property type="match status" value="1"/>
</dbReference>
<dbReference type="SMART" id="SM00448">
    <property type="entry name" value="REC"/>
    <property type="match status" value="1"/>
</dbReference>
<accession>A0A518CNX1</accession>
<feature type="domain" description="CheB-type methylesterase" evidence="7">
    <location>
        <begin position="162"/>
        <end position="355"/>
    </location>
</feature>
<evidence type="ECO:0000256" key="1">
    <source>
        <dbReference type="ARBA" id="ARBA00022801"/>
    </source>
</evidence>
<keyword evidence="3 5" id="KW-0597">Phosphoprotein</keyword>
<dbReference type="SUPFAM" id="SSF52738">
    <property type="entry name" value="Methylesterase CheB, C-terminal domain"/>
    <property type="match status" value="1"/>
</dbReference>
<dbReference type="Gene3D" id="3.40.50.180">
    <property type="entry name" value="Methylesterase CheB, C-terminal domain"/>
    <property type="match status" value="1"/>
</dbReference>
<dbReference type="InterPro" id="IPR001789">
    <property type="entry name" value="Sig_transdc_resp-reg_receiver"/>
</dbReference>
<dbReference type="InterPro" id="IPR035909">
    <property type="entry name" value="CheB_C"/>
</dbReference>
<dbReference type="PANTHER" id="PTHR42872">
    <property type="entry name" value="PROTEIN-GLUTAMATE METHYLESTERASE/PROTEIN-GLUTAMINE GLUTAMINASE"/>
    <property type="match status" value="1"/>
</dbReference>
<keyword evidence="9" id="KW-1185">Reference proteome</keyword>
<keyword evidence="3 4" id="KW-0145">Chemotaxis</keyword>
<comment type="subcellular location">
    <subcellularLocation>
        <location evidence="3">Cytoplasm</location>
    </subcellularLocation>
</comment>
<evidence type="ECO:0000259" key="7">
    <source>
        <dbReference type="PROSITE" id="PS50122"/>
    </source>
</evidence>
<dbReference type="CDD" id="cd17541">
    <property type="entry name" value="REC_CheB-like"/>
    <property type="match status" value="1"/>
</dbReference>
<dbReference type="RefSeq" id="WP_144996154.1">
    <property type="nucleotide sequence ID" value="NZ_CP036281.1"/>
</dbReference>
<evidence type="ECO:0000256" key="5">
    <source>
        <dbReference type="PROSITE-ProRule" id="PRU00169"/>
    </source>
</evidence>
<feature type="modified residue" description="4-aspartylphosphate" evidence="3 5">
    <location>
        <position position="58"/>
    </location>
</feature>
<feature type="domain" description="Response regulatory" evidence="6">
    <location>
        <begin position="7"/>
        <end position="125"/>
    </location>
</feature>